<evidence type="ECO:0000256" key="5">
    <source>
        <dbReference type="ARBA" id="ARBA00022725"/>
    </source>
</evidence>
<dbReference type="InterPro" id="IPR004117">
    <property type="entry name" value="7tm6_olfct_rcpt"/>
</dbReference>
<name>A0A1B3B790_SCAPY</name>
<keyword evidence="4 10" id="KW-0812">Transmembrane</keyword>
<dbReference type="GO" id="GO:0007165">
    <property type="term" value="P:signal transduction"/>
    <property type="evidence" value="ECO:0007669"/>
    <property type="project" value="UniProtKB-KW"/>
</dbReference>
<comment type="caution">
    <text evidence="10">Lacks conserved residue(s) required for the propagation of feature annotation.</text>
</comment>
<evidence type="ECO:0000256" key="4">
    <source>
        <dbReference type="ARBA" id="ARBA00022692"/>
    </source>
</evidence>
<proteinExistence type="evidence at transcript level"/>
<evidence type="ECO:0000256" key="2">
    <source>
        <dbReference type="ARBA" id="ARBA00022475"/>
    </source>
</evidence>
<keyword evidence="3 10" id="KW-0716">Sensory transduction</keyword>
<comment type="subcellular location">
    <subcellularLocation>
        <location evidence="1 10">Cell membrane</location>
        <topology evidence="1 10">Multi-pass membrane protein</topology>
    </subcellularLocation>
</comment>
<evidence type="ECO:0000313" key="11">
    <source>
        <dbReference type="EMBL" id="AOE48076.1"/>
    </source>
</evidence>
<dbReference type="EMBL" id="KU291826">
    <property type="protein sequence ID" value="AOE48076.1"/>
    <property type="molecule type" value="mRNA"/>
</dbReference>
<dbReference type="GO" id="GO:0005886">
    <property type="term" value="C:plasma membrane"/>
    <property type="evidence" value="ECO:0007669"/>
    <property type="project" value="UniProtKB-SubCell"/>
</dbReference>
<organism evidence="11">
    <name type="scientific">Scaeva pyrastri</name>
    <name type="common">Hoverfly</name>
    <name type="synonym">Musca pyrastri</name>
    <dbReference type="NCBI Taxonomy" id="219539"/>
    <lineage>
        <taxon>Eukaryota</taxon>
        <taxon>Metazoa</taxon>
        <taxon>Ecdysozoa</taxon>
        <taxon>Arthropoda</taxon>
        <taxon>Hexapoda</taxon>
        <taxon>Insecta</taxon>
        <taxon>Pterygota</taxon>
        <taxon>Neoptera</taxon>
        <taxon>Endopterygota</taxon>
        <taxon>Diptera</taxon>
        <taxon>Brachycera</taxon>
        <taxon>Muscomorpha</taxon>
        <taxon>Syrphoidea</taxon>
        <taxon>Syrphidae</taxon>
        <taxon>Syrphinae</taxon>
        <taxon>Syrphini</taxon>
        <taxon>Scaeva</taxon>
    </lineage>
</organism>
<evidence type="ECO:0000256" key="8">
    <source>
        <dbReference type="ARBA" id="ARBA00023170"/>
    </source>
</evidence>
<keyword evidence="2" id="KW-1003">Cell membrane</keyword>
<comment type="similarity">
    <text evidence="10">Belongs to the insect chemoreceptor superfamily. Heteromeric odorant receptor channel (TC 1.A.69) family.</text>
</comment>
<reference evidence="11" key="2">
    <citation type="journal article" date="2016" name="PLoS ONE">
        <title>Molecular Characterization and Sex Distribution of Chemosensory Receptor Gene Family Based on Transcriptome Analysis of Scaeva pyrastri.</title>
        <authorList>
            <person name="Li X.M."/>
            <person name="Zhu X.Y."/>
            <person name="He P."/>
            <person name="Xu L."/>
            <person name="Sun L."/>
            <person name="Chen L."/>
            <person name="Wang Z.Q."/>
            <person name="Deng D.G."/>
            <person name="Zhang Y.N."/>
        </authorList>
    </citation>
    <scope>NUCLEOTIDE SEQUENCE</scope>
</reference>
<feature type="transmembrane region" description="Helical" evidence="10">
    <location>
        <begin position="41"/>
        <end position="60"/>
    </location>
</feature>
<evidence type="ECO:0000256" key="6">
    <source>
        <dbReference type="ARBA" id="ARBA00022989"/>
    </source>
</evidence>
<keyword evidence="6 10" id="KW-1133">Transmembrane helix</keyword>
<evidence type="ECO:0000256" key="9">
    <source>
        <dbReference type="ARBA" id="ARBA00023224"/>
    </source>
</evidence>
<keyword evidence="7 10" id="KW-0472">Membrane</keyword>
<keyword evidence="8 10" id="KW-0675">Receptor</keyword>
<reference evidence="11" key="1">
    <citation type="submission" date="2015-12" db="EMBL/GenBank/DDBJ databases">
        <authorList>
            <person name="Shamseldin A."/>
            <person name="Moawad H."/>
            <person name="Abd El-Rahim W.M."/>
            <person name="Sadowsky M.J."/>
        </authorList>
    </citation>
    <scope>NUCLEOTIDE SEQUENCE</scope>
</reference>
<dbReference type="GO" id="GO:0005549">
    <property type="term" value="F:odorant binding"/>
    <property type="evidence" value="ECO:0007669"/>
    <property type="project" value="InterPro"/>
</dbReference>
<dbReference type="Pfam" id="PF02949">
    <property type="entry name" value="7tm_6"/>
    <property type="match status" value="1"/>
</dbReference>
<accession>A0A1B3B790</accession>
<dbReference type="AlphaFoldDB" id="A0A1B3B790"/>
<dbReference type="PANTHER" id="PTHR21137">
    <property type="entry name" value="ODORANT RECEPTOR"/>
    <property type="match status" value="1"/>
</dbReference>
<evidence type="ECO:0000256" key="7">
    <source>
        <dbReference type="ARBA" id="ARBA00023136"/>
    </source>
</evidence>
<protein>
    <recommendedName>
        <fullName evidence="10">Odorant receptor</fullName>
    </recommendedName>
</protein>
<evidence type="ECO:0000256" key="3">
    <source>
        <dbReference type="ARBA" id="ARBA00022606"/>
    </source>
</evidence>
<keyword evidence="5 10" id="KW-0552">Olfaction</keyword>
<feature type="transmembrane region" description="Helical" evidence="10">
    <location>
        <begin position="284"/>
        <end position="305"/>
    </location>
</feature>
<evidence type="ECO:0000256" key="10">
    <source>
        <dbReference type="RuleBase" id="RU351113"/>
    </source>
</evidence>
<feature type="transmembrane region" description="Helical" evidence="10">
    <location>
        <begin position="72"/>
        <end position="95"/>
    </location>
</feature>
<dbReference type="GO" id="GO:0004984">
    <property type="term" value="F:olfactory receptor activity"/>
    <property type="evidence" value="ECO:0007669"/>
    <property type="project" value="InterPro"/>
</dbReference>
<feature type="transmembrane region" description="Helical" evidence="10">
    <location>
        <begin position="206"/>
        <end position="234"/>
    </location>
</feature>
<feature type="transmembrane region" description="Helical" evidence="10">
    <location>
        <begin position="380"/>
        <end position="399"/>
    </location>
</feature>
<dbReference type="PANTHER" id="PTHR21137:SF35">
    <property type="entry name" value="ODORANT RECEPTOR 19A-RELATED"/>
    <property type="match status" value="1"/>
</dbReference>
<evidence type="ECO:0000256" key="1">
    <source>
        <dbReference type="ARBA" id="ARBA00004651"/>
    </source>
</evidence>
<feature type="transmembrane region" description="Helical" evidence="10">
    <location>
        <begin position="146"/>
        <end position="164"/>
    </location>
</feature>
<feature type="transmembrane region" description="Helical" evidence="10">
    <location>
        <begin position="17"/>
        <end position="35"/>
    </location>
</feature>
<sequence>MPLEDFKTLKEKNKQRLLYLINVTYSLGINITAPSKFKDNLRIISVYLLVTSIFTLYGHVQAMIRNFGNISLMSESICLFFQILISFLKLSYMAVFQRRFFVLLNKVETHELVNGFELLSMETPYNKELRKDAIKILNASWKFGKIQFYFYMWACVMIFSYYFVVNMGTNIYNHAVGTANYTNVVPFSTLYPFWEDKLNQYPHFPILVLLTLSGASIAPSVALSFDGIFIYLALHGAALIQILKKAIPLTTSAKVPKVLRLDYLLQCIRQYEITYRYCTEVNGLYLHLTLAQFLLSLIILGVVMFQGTVGLETDYIVFIRMVLYISAAGYEVVIYCLNGQAIISESDGISNAWYECNWYNESIEFKQLIRMIIMRSNRTIIMRASWFSTMSLTTLLNIMRTSGSYFLLLRNLAS</sequence>
<keyword evidence="9 10" id="KW-0807">Transducer</keyword>
<feature type="transmembrane region" description="Helical" evidence="10">
    <location>
        <begin position="317"/>
        <end position="337"/>
    </location>
</feature>